<proteinExistence type="predicted"/>
<feature type="transmembrane region" description="Helical" evidence="1">
    <location>
        <begin position="41"/>
        <end position="63"/>
    </location>
</feature>
<protein>
    <submittedName>
        <fullName evidence="2">Teichoic acid glycosyl transferase</fullName>
    </submittedName>
</protein>
<feature type="transmembrane region" description="Helical" evidence="1">
    <location>
        <begin position="121"/>
        <end position="138"/>
    </location>
</feature>
<sequence>MLTMGRGVLHGLTPYKDLMDQRGPLLYLIFGMGAAIKETNFFGVFLLQVINVLIVYWVSFKIVKDMKTTKIKEQWLALLGPLSLLATSTFQLSGSPEEFAFTSVLYLLFVVNHYRQDVIDVPLYVFYLLGLNLSLIFWNKYSMVGVFVAFFIWTFILFIYKKKFFPLVKVILASVAGFLTLSILISIWFVWKGALGDLFQIYFVQNLTSYGSTNQSILMKVWSLLFIIGKEISNHYIVVLIIFSGWVRMIFQAKKVSLEVILFLFSLLFVALQHTEAVYYNLIWMPFFGVALIRLASAAIENVNQTNTHRSKYLPIYMMLSISLVILPFINNTTLGQLIVRGERVSYANKTLDAQARFTTIMLKKNKKPTLLMINSLDQGFYLSTQTLPTTKFFHRLNMTYEQLPVMYESFINDMDTKKVDFVIVKLNTQPLNDEVGLKKQIDASIDAHLRMALENNYQVKATAKDAGNESFVLLYKK</sequence>
<feature type="transmembrane region" description="Helical" evidence="1">
    <location>
        <begin position="278"/>
        <end position="300"/>
    </location>
</feature>
<dbReference type="RefSeq" id="WP_269026212.1">
    <property type="nucleotide sequence ID" value="NZ_JANXLI010000003.1"/>
</dbReference>
<keyword evidence="1" id="KW-0472">Membrane</keyword>
<keyword evidence="3" id="KW-1185">Reference proteome</keyword>
<dbReference type="EMBL" id="JANXLI010000003">
    <property type="protein sequence ID" value="MCZ2491580.1"/>
    <property type="molecule type" value="Genomic_DNA"/>
</dbReference>
<evidence type="ECO:0000256" key="1">
    <source>
        <dbReference type="SAM" id="Phobius"/>
    </source>
</evidence>
<organism evidence="2 3">
    <name type="scientific">Dellaglioa carnosa</name>
    <dbReference type="NCBI Taxonomy" id="2995136"/>
    <lineage>
        <taxon>Bacteria</taxon>
        <taxon>Bacillati</taxon>
        <taxon>Bacillota</taxon>
        <taxon>Bacilli</taxon>
        <taxon>Lactobacillales</taxon>
        <taxon>Lactobacillaceae</taxon>
        <taxon>Dellaglioa</taxon>
    </lineage>
</organism>
<feature type="transmembrane region" description="Helical" evidence="1">
    <location>
        <begin position="144"/>
        <end position="160"/>
    </location>
</feature>
<name>A0ABT4JN79_9LACO</name>
<feature type="transmembrane region" description="Helical" evidence="1">
    <location>
        <begin position="312"/>
        <end position="330"/>
    </location>
</feature>
<evidence type="ECO:0000313" key="3">
    <source>
        <dbReference type="Proteomes" id="UP001081467"/>
    </source>
</evidence>
<keyword evidence="2" id="KW-0808">Transferase</keyword>
<dbReference type="Proteomes" id="UP001081467">
    <property type="component" value="Unassembled WGS sequence"/>
</dbReference>
<feature type="transmembrane region" description="Helical" evidence="1">
    <location>
        <begin position="256"/>
        <end position="272"/>
    </location>
</feature>
<accession>A0ABT4JN79</accession>
<feature type="transmembrane region" description="Helical" evidence="1">
    <location>
        <begin position="167"/>
        <end position="191"/>
    </location>
</feature>
<dbReference type="GO" id="GO:0016740">
    <property type="term" value="F:transferase activity"/>
    <property type="evidence" value="ECO:0007669"/>
    <property type="project" value="UniProtKB-KW"/>
</dbReference>
<feature type="transmembrane region" description="Helical" evidence="1">
    <location>
        <begin position="221"/>
        <end position="244"/>
    </location>
</feature>
<keyword evidence="1" id="KW-1133">Transmembrane helix</keyword>
<comment type="caution">
    <text evidence="2">The sequence shown here is derived from an EMBL/GenBank/DDBJ whole genome shotgun (WGS) entry which is preliminary data.</text>
</comment>
<reference evidence="2" key="1">
    <citation type="submission" date="2022-09" db="EMBL/GenBank/DDBJ databases">
        <title>Diversity of Dellaglioa algida.</title>
        <authorList>
            <person name="Matthias E."/>
            <person name="Werum V."/>
        </authorList>
    </citation>
    <scope>NUCLEOTIDE SEQUENCE</scope>
    <source>
        <strain evidence="2">TMW 2.2523</strain>
    </source>
</reference>
<keyword evidence="1" id="KW-0812">Transmembrane</keyword>
<gene>
    <name evidence="2" type="ORF">N0K80_05345</name>
</gene>
<evidence type="ECO:0000313" key="2">
    <source>
        <dbReference type="EMBL" id="MCZ2491580.1"/>
    </source>
</evidence>